<protein>
    <recommendedName>
        <fullName evidence="2">LicD/FKTN/FKRP nucleotidyltransferase domain-containing protein</fullName>
    </recommendedName>
</protein>
<feature type="transmembrane region" description="Helical" evidence="1">
    <location>
        <begin position="12"/>
        <end position="31"/>
    </location>
</feature>
<dbReference type="InterPro" id="IPR052613">
    <property type="entry name" value="LicD_transferase"/>
</dbReference>
<dbReference type="PANTHER" id="PTHR13627:SF35">
    <property type="entry name" value="LICD FAMILY PROTEIN"/>
    <property type="match status" value="1"/>
</dbReference>
<comment type="caution">
    <text evidence="3">The sequence shown here is derived from an EMBL/GenBank/DDBJ whole genome shotgun (WGS) entry which is preliminary data.</text>
</comment>
<dbReference type="PANTHER" id="PTHR13627">
    <property type="entry name" value="FUKUTIN RELATED PROTEIN"/>
    <property type="match status" value="1"/>
</dbReference>
<dbReference type="InterPro" id="IPR007074">
    <property type="entry name" value="LicD/FKTN/FKRP_NTP_transf"/>
</dbReference>
<keyword evidence="1" id="KW-0472">Membrane</keyword>
<keyword evidence="4" id="KW-1185">Reference proteome</keyword>
<keyword evidence="1" id="KW-1133">Transmembrane helix</keyword>
<dbReference type="Pfam" id="PF04991">
    <property type="entry name" value="LicD"/>
    <property type="match status" value="1"/>
</dbReference>
<organism evidence="3 4">
    <name type="scientific">Porites lobata</name>
    <dbReference type="NCBI Taxonomy" id="104759"/>
    <lineage>
        <taxon>Eukaryota</taxon>
        <taxon>Metazoa</taxon>
        <taxon>Cnidaria</taxon>
        <taxon>Anthozoa</taxon>
        <taxon>Hexacorallia</taxon>
        <taxon>Scleractinia</taxon>
        <taxon>Fungiina</taxon>
        <taxon>Poritidae</taxon>
        <taxon>Porites</taxon>
    </lineage>
</organism>
<evidence type="ECO:0000313" key="4">
    <source>
        <dbReference type="Proteomes" id="UP001159405"/>
    </source>
</evidence>
<dbReference type="EMBL" id="CALNXK010000102">
    <property type="protein sequence ID" value="CAH3155696.1"/>
    <property type="molecule type" value="Genomic_DNA"/>
</dbReference>
<dbReference type="Proteomes" id="UP001159405">
    <property type="component" value="Unassembled WGS sequence"/>
</dbReference>
<proteinExistence type="predicted"/>
<feature type="domain" description="LicD/FKTN/FKRP nucleotidyltransferase" evidence="2">
    <location>
        <begin position="64"/>
        <end position="94"/>
    </location>
</feature>
<evidence type="ECO:0000256" key="1">
    <source>
        <dbReference type="SAM" id="Phobius"/>
    </source>
</evidence>
<gene>
    <name evidence="3" type="ORF">PLOB_00001303</name>
</gene>
<evidence type="ECO:0000259" key="2">
    <source>
        <dbReference type="Pfam" id="PF04991"/>
    </source>
</evidence>
<name>A0ABN8Q2D6_9CNID</name>
<evidence type="ECO:0000313" key="3">
    <source>
        <dbReference type="EMBL" id="CAH3155696.1"/>
    </source>
</evidence>
<sequence length="232" mass="26549">MFRQRCRVLKVLLIVVFVATVFLHFIFLPTVNGGYNDECFLPEGKRHILRTMVQNISMAFDKFGVQYWLDYGTLLGAYRLGDILPHDHDADISFLLSSDPSKAFQELAKSGIAAAGIKARFKNVVVDFVPWRVEYTKTRGIGKVVLHKAYPVEVLEKDNIVTRYHHKLQSFPQSWVVPPQRVNFHGVSVSVPNSPARLLAHRYPYTFGAFGVQFPYKWKCWVPCSLRKGNTC</sequence>
<keyword evidence="1" id="KW-0812">Transmembrane</keyword>
<accession>A0ABN8Q2D6</accession>
<reference evidence="3 4" key="1">
    <citation type="submission" date="2022-05" db="EMBL/GenBank/DDBJ databases">
        <authorList>
            <consortium name="Genoscope - CEA"/>
            <person name="William W."/>
        </authorList>
    </citation>
    <scope>NUCLEOTIDE SEQUENCE [LARGE SCALE GENOMIC DNA]</scope>
</reference>